<comment type="caution">
    <text evidence="2">The sequence shown here is derived from an EMBL/GenBank/DDBJ whole genome shotgun (WGS) entry which is preliminary data.</text>
</comment>
<name>A0ABD3H5L8_9MARC</name>
<feature type="compositionally biased region" description="Basic and acidic residues" evidence="1">
    <location>
        <begin position="1257"/>
        <end position="1268"/>
    </location>
</feature>
<feature type="compositionally biased region" description="Low complexity" evidence="1">
    <location>
        <begin position="2701"/>
        <end position="2712"/>
    </location>
</feature>
<evidence type="ECO:0000256" key="1">
    <source>
        <dbReference type="SAM" id="MobiDB-lite"/>
    </source>
</evidence>
<feature type="region of interest" description="Disordered" evidence="1">
    <location>
        <begin position="1926"/>
        <end position="2002"/>
    </location>
</feature>
<feature type="compositionally biased region" description="Low complexity" evidence="1">
    <location>
        <begin position="491"/>
        <end position="506"/>
    </location>
</feature>
<feature type="region of interest" description="Disordered" evidence="1">
    <location>
        <begin position="1332"/>
        <end position="1353"/>
    </location>
</feature>
<feature type="region of interest" description="Disordered" evidence="1">
    <location>
        <begin position="2677"/>
        <end position="2948"/>
    </location>
</feature>
<feature type="compositionally biased region" description="Polar residues" evidence="1">
    <location>
        <begin position="140"/>
        <end position="161"/>
    </location>
</feature>
<evidence type="ECO:0000313" key="3">
    <source>
        <dbReference type="Proteomes" id="UP001633002"/>
    </source>
</evidence>
<accession>A0ABD3H5L8</accession>
<feature type="compositionally biased region" description="Basic and acidic residues" evidence="1">
    <location>
        <begin position="2316"/>
        <end position="2325"/>
    </location>
</feature>
<dbReference type="PANTHER" id="PTHR31949">
    <property type="entry name" value="GASTRIC MUCIN-LIKE PROTEIN"/>
    <property type="match status" value="1"/>
</dbReference>
<feature type="compositionally biased region" description="Low complexity" evidence="1">
    <location>
        <begin position="354"/>
        <end position="381"/>
    </location>
</feature>
<feature type="compositionally biased region" description="Basic and acidic residues" evidence="1">
    <location>
        <begin position="1385"/>
        <end position="1395"/>
    </location>
</feature>
<feature type="region of interest" description="Disordered" evidence="1">
    <location>
        <begin position="1384"/>
        <end position="1492"/>
    </location>
</feature>
<feature type="compositionally biased region" description="Polar residues" evidence="1">
    <location>
        <begin position="2621"/>
        <end position="2636"/>
    </location>
</feature>
<feature type="compositionally biased region" description="Polar residues" evidence="1">
    <location>
        <begin position="2052"/>
        <end position="2063"/>
    </location>
</feature>
<feature type="compositionally biased region" description="Basic and acidic residues" evidence="1">
    <location>
        <begin position="1746"/>
        <end position="1763"/>
    </location>
</feature>
<organism evidence="2 3">
    <name type="scientific">Riccia sorocarpa</name>
    <dbReference type="NCBI Taxonomy" id="122646"/>
    <lineage>
        <taxon>Eukaryota</taxon>
        <taxon>Viridiplantae</taxon>
        <taxon>Streptophyta</taxon>
        <taxon>Embryophyta</taxon>
        <taxon>Marchantiophyta</taxon>
        <taxon>Marchantiopsida</taxon>
        <taxon>Marchantiidae</taxon>
        <taxon>Marchantiales</taxon>
        <taxon>Ricciaceae</taxon>
        <taxon>Riccia</taxon>
    </lineage>
</organism>
<feature type="compositionally biased region" description="Acidic residues" evidence="1">
    <location>
        <begin position="1849"/>
        <end position="1862"/>
    </location>
</feature>
<proteinExistence type="predicted"/>
<feature type="compositionally biased region" description="Low complexity" evidence="1">
    <location>
        <begin position="436"/>
        <end position="446"/>
    </location>
</feature>
<feature type="compositionally biased region" description="Basic and acidic residues" evidence="1">
    <location>
        <begin position="2886"/>
        <end position="2905"/>
    </location>
</feature>
<feature type="compositionally biased region" description="Polar residues" evidence="1">
    <location>
        <begin position="2302"/>
        <end position="2312"/>
    </location>
</feature>
<feature type="compositionally biased region" description="Polar residues" evidence="1">
    <location>
        <begin position="2355"/>
        <end position="2364"/>
    </location>
</feature>
<feature type="region of interest" description="Disordered" evidence="1">
    <location>
        <begin position="2613"/>
        <end position="2646"/>
    </location>
</feature>
<feature type="compositionally biased region" description="Acidic residues" evidence="1">
    <location>
        <begin position="1396"/>
        <end position="1407"/>
    </location>
</feature>
<feature type="region of interest" description="Disordered" evidence="1">
    <location>
        <begin position="1102"/>
        <end position="1123"/>
    </location>
</feature>
<feature type="region of interest" description="Disordered" evidence="1">
    <location>
        <begin position="2042"/>
        <end position="2082"/>
    </location>
</feature>
<feature type="region of interest" description="Disordered" evidence="1">
    <location>
        <begin position="2110"/>
        <end position="2151"/>
    </location>
</feature>
<feature type="compositionally biased region" description="Acidic residues" evidence="1">
    <location>
        <begin position="2131"/>
        <end position="2143"/>
    </location>
</feature>
<feature type="compositionally biased region" description="Basic and acidic residues" evidence="1">
    <location>
        <begin position="692"/>
        <end position="715"/>
    </location>
</feature>
<feature type="compositionally biased region" description="Polar residues" evidence="1">
    <location>
        <begin position="1879"/>
        <end position="1891"/>
    </location>
</feature>
<feature type="region of interest" description="Disordered" evidence="1">
    <location>
        <begin position="1"/>
        <end position="24"/>
    </location>
</feature>
<feature type="compositionally biased region" description="Basic and acidic residues" evidence="1">
    <location>
        <begin position="650"/>
        <end position="666"/>
    </location>
</feature>
<feature type="region of interest" description="Disordered" evidence="1">
    <location>
        <begin position="2215"/>
        <end position="2257"/>
    </location>
</feature>
<feature type="region of interest" description="Disordered" evidence="1">
    <location>
        <begin position="59"/>
        <end position="405"/>
    </location>
</feature>
<evidence type="ECO:0000313" key="2">
    <source>
        <dbReference type="EMBL" id="KAL3686151.1"/>
    </source>
</evidence>
<feature type="region of interest" description="Disordered" evidence="1">
    <location>
        <begin position="2433"/>
        <end position="2461"/>
    </location>
</feature>
<feature type="compositionally biased region" description="Basic and acidic residues" evidence="1">
    <location>
        <begin position="2573"/>
        <end position="2593"/>
    </location>
</feature>
<feature type="compositionally biased region" description="Polar residues" evidence="1">
    <location>
        <begin position="2373"/>
        <end position="2391"/>
    </location>
</feature>
<feature type="compositionally biased region" description="Polar residues" evidence="1">
    <location>
        <begin position="2560"/>
        <end position="2572"/>
    </location>
</feature>
<dbReference type="EMBL" id="JBJQOH010000006">
    <property type="protein sequence ID" value="KAL3686151.1"/>
    <property type="molecule type" value="Genomic_DNA"/>
</dbReference>
<feature type="compositionally biased region" description="Low complexity" evidence="1">
    <location>
        <begin position="332"/>
        <end position="345"/>
    </location>
</feature>
<feature type="compositionally biased region" description="Low complexity" evidence="1">
    <location>
        <begin position="2337"/>
        <end position="2354"/>
    </location>
</feature>
<feature type="compositionally biased region" description="Polar residues" evidence="1">
    <location>
        <begin position="2857"/>
        <end position="2870"/>
    </location>
</feature>
<feature type="region of interest" description="Disordered" evidence="1">
    <location>
        <begin position="428"/>
        <end position="471"/>
    </location>
</feature>
<sequence>MVGGEHRRGRSMGSTAARPETKDDDLALFHEMKCREKHNFLTTSVDDLDASLSSKFGVLGTPVKKSGGTDLLTSDADKNDYDWLLTPPGTPLFPSLDQEGSTAAVSPQPAHSASSSANKVKALNSPADPSPKSARGNPSPRRTGSTTPNGTMSRSRSTPHNSTSVVAAVARPSTPSSSATRPSTPTAKSSSTPSVRSSTPNLKLSISASKSSSSAASTPTGTRPSTPNARSSTPSGRPSTPGARSSTPTSKPSTPTMRRSLSGGKISSSPATTRGGPSPKRTTSSRGNSPAAKRVTSIITTVPGMCSEAPPNLRTTAPERASSTSKIGANGSRSVSDASDAMDASGRSRRRPRSPSVTRSFSSSSSQDQRTTSSQTSRGSVISSYDDGIEVNRPTLQSSRNGAVGKWHAAGHEDLLSGKANTNLQAKRVTKSLVIPSSSSGGTPTKKSLEPNKWQGEAYQHSPSSYRHLVSGSPGSPFYSARASSLIHRPASAMNSSVTTSSNASSEHGTTVAPDTEGSERDDDDILSWDSYGRRMSPSPRAPQADILTLDKEDGKMGAWQEYERLNGNGVVASYRSGTQTSLDTDVTSFYETDGMASYDMLEQFGLIGESYGAKKGSPGERFLERRASNIEDGKAELRRSVERTLQRRASNIEDSRIPDIRRSDEFSGLSRPTSKSDRGGQRAMSPGLKLKRQELLESLSDNRRLDGALHKESGGKTLGPQKSKVSPAEIHAACHFVRDFKVGLAPSQSHEPVPSVSHIPSGPADDAPSAKWAGNCDSVMNGKDRGGVRESQDVSQQKPNVLEGGEAFAQMGSTLLRRPQTGRKSVDLLSAIPLADDISTRIDALPLQEEEDGTGNDTALSVLVGVMERIKESSQPKLVDPGNQVSTRLTSADIVEDVSPRRLSSSQMAEIRTSLGYEEVHSMDVVGTPELHDIEEDTLMYDGGKDELDLLESLHRTSLRKGEARVTEEMINESPKRQLVLVEKVFDSSPRVDELPLSSTERTWVESSGDVHTPKRDVVSHGSPKFLHDDADVPVTSMDLNDFLRPGERKDLEPINGHTAALQLPDEVLLQCKDEDQLDQTILQKEKVVLLDAWKIEERQRDGSAAGTVTENSSLSSAKSQQEDSSILSLSSHGLRNPVVPKNILDLETHLLEIDGCPPLRCTQAEVVDTPDQSEFTYQVHEESRTIVLPELKGKVTIVAQSIAMTNNAADSPDEMDVPYEAARNSKKELTLSTNADGIPVQHRGEFAEESPNQMKPEEIVEEKLPDPDMEDSPSGTLGSRREPSTEINLESELRSTVQEDFAETEGGTDSEMVKCADIVVAEEILKDDISKANHEEVGETSPVTDGNESHLAPEQKYPVHLTDSDISLPMETTIPDDVELEGSQEHEAVVGESHEEDTIDIDESSSENGSFLGEEMGSTLGEDSPCLESPDPGNSVSDSVRGLRLLSKPEGLGSQDFFPGIMNSSSSRRQSLGDSNHLDNSDTGSSGDVEYFEQAASNYRNVSQVSRSLGASLENAYKPTARYQDAEEPRSLDYIDAMSLETSVYYEATSEEREDNEEVSSILFLEEKEAALISPRVLSRQQRDEDAYTGPSTLSEIRNARRNASSLCAALEVQLAGLIQKIDSAIEDSSKPLVSDQQEVVVVAGNDKPSASLESLQEEEAENRMGPVTSGQGEDLLEKLWAEDGRSKQSEGFDENERSQLGDSTSCCHDDDSLNQESGKIPHPQPNGNQATPLSDGHQPETPQNDHKAEHRSSAEEERYHTQSPKALAGNEAFEDVGDFAEAWAYRTEVQLFVENGKGLGDETGNFEQESRAESLPLKTRVPFGDVDEDKESCKETAVDNWVSSENETDPGEEDGDYDDISSGSTQAEEPLGSVWDESTLNSEGSVTVSGRAAGGDEDKVEHQACTVDELETFLVKDNSSAVQHFDGYGGPDSAGGGKQVEVDETEERTQHVQASSAADLAEHDAAGPTEEDVESVEFSGSENLHSADATAGTESREVVNQDYSGYEGCSTEYLVSDTESDLPGKDSLVISDNCADATWSEELRPQLEEQVSTDDSSAGPNSLESEGSLMLEENESTEMISTEHELLRIEENGGNAVEALEGSIVGGSVVSEEDGRPEIDFPAVEPMSGEEESPIDEDGALEGSNERIQGKDFAVIGKDFSEKNSSLDPCPPVLSAVSSPVDPVTETVQTTFDVDEDVESSQQVIQEEERLLEKENEQQVSAGEISSPPTPHSPPVVSLAGNDDPCMEQGKRQGPLRIQNESGNFADVCEMCTSLPAEDLPKDGIPPEILVSDMVTRLPEQSYSTSPKSFQLPEHEEKGMRTDEEESFQECMSHDSNSLSISRSSLTNSSDQEAYSASTQGVGEEDQEETSQMQVLSSSGLDGGSQTRSHLEASLGSITEDQVTSSETVGLYIQAHEVSSYEDCKEQVVESKKAEQEDTVVPSSTHDSRKSFDQTTASDSIHSEADLLVEVGGRAGVENNVALHRQEHVPVPIGFVETEGNHVVQPVAGADVVQVASSENGLVTGDAEESFISLGESPACTDCSDMSKGDEGGSVDSPGTQSLMQNTGRRLSDVSADERGSSLPSRDPEIKLPLVDSDDLVSIDDNVWDEQSGEVKSIPSSSRSVEPTESIQPSELYHEKGGEQPCIRNRAVWGAPTRSLGQTEMTSAADFLDTRDSKENGHLACPSSNKEEVKNLRLQSQVSVSGSSLAETTSADTEELKLANGGASPSDCGIGGPSVLSDKMSSVGSQSARKLPISKAKSVRTHSHTPSSQFELTTEGRLSPDGAVPLSKSTVYTSVTVVSPESLQWEPSKSGVPASFRRNSDESSRAGNDLSKWSSQAVGSDNSPPLRRNLANTGQQESSSPTDTSREKSTYRSSKGHVKASEENGRILEGRSASKERSLSATKSPPKLKLPPGSQYKSMHSPGLTLGEVSPTKNNAAGKVPKAKCGCTIM</sequence>
<feature type="compositionally biased region" description="Polar residues" evidence="1">
    <location>
        <begin position="1108"/>
        <end position="1123"/>
    </location>
</feature>
<feature type="region of interest" description="Disordered" evidence="1">
    <location>
        <begin position="2280"/>
        <end position="2402"/>
    </location>
</feature>
<dbReference type="Proteomes" id="UP001633002">
    <property type="component" value="Unassembled WGS sequence"/>
</dbReference>
<feature type="compositionally biased region" description="Polar residues" evidence="1">
    <location>
        <begin position="2838"/>
        <end position="2850"/>
    </location>
</feature>
<feature type="region of interest" description="Disordered" evidence="1">
    <location>
        <begin position="1245"/>
        <end position="1312"/>
    </location>
</feature>
<feature type="region of interest" description="Disordered" evidence="1">
    <location>
        <begin position="650"/>
        <end position="724"/>
    </location>
</feature>
<keyword evidence="3" id="KW-1185">Reference proteome</keyword>
<feature type="compositionally biased region" description="Low complexity" evidence="1">
    <location>
        <begin position="2065"/>
        <end position="2074"/>
    </location>
</feature>
<gene>
    <name evidence="2" type="ORF">R1sor_004173</name>
</gene>
<feature type="compositionally biased region" description="Polar residues" evidence="1">
    <location>
        <begin position="2746"/>
        <end position="2755"/>
    </location>
</feature>
<feature type="compositionally biased region" description="Low complexity" evidence="1">
    <location>
        <begin position="2906"/>
        <end position="2919"/>
    </location>
</feature>
<feature type="region of interest" description="Disordered" evidence="1">
    <location>
        <begin position="1651"/>
        <end position="1775"/>
    </location>
</feature>
<reference evidence="2 3" key="1">
    <citation type="submission" date="2024-09" db="EMBL/GenBank/DDBJ databases">
        <title>Chromosome-scale assembly of Riccia sorocarpa.</title>
        <authorList>
            <person name="Paukszto L."/>
        </authorList>
    </citation>
    <scope>NUCLEOTIDE SEQUENCE [LARGE SCALE GENOMIC DNA]</scope>
    <source>
        <strain evidence="2">LP-2024</strain>
        <tissue evidence="2">Aerial parts of the thallus</tissue>
    </source>
</reference>
<feature type="region of interest" description="Disordered" evidence="1">
    <location>
        <begin position="1800"/>
        <end position="1903"/>
    </location>
</feature>
<protein>
    <submittedName>
        <fullName evidence="2">Uncharacterized protein</fullName>
    </submittedName>
</protein>
<feature type="region of interest" description="Disordered" evidence="1">
    <location>
        <begin position="2545"/>
        <end position="2594"/>
    </location>
</feature>
<feature type="compositionally biased region" description="Low complexity" evidence="1">
    <location>
        <begin position="2794"/>
        <end position="2806"/>
    </location>
</feature>
<feature type="region of interest" description="Disordered" evidence="1">
    <location>
        <begin position="748"/>
        <end position="770"/>
    </location>
</feature>
<feature type="compositionally biased region" description="Gly residues" evidence="1">
    <location>
        <begin position="1930"/>
        <end position="1941"/>
    </location>
</feature>
<dbReference type="PANTHER" id="PTHR31949:SF2">
    <property type="entry name" value="OS05G0480600 PROTEIN"/>
    <property type="match status" value="1"/>
</dbReference>
<feature type="region of interest" description="Disordered" evidence="1">
    <location>
        <begin position="491"/>
        <end position="545"/>
    </location>
</feature>
<feature type="compositionally biased region" description="Low complexity" evidence="1">
    <location>
        <begin position="103"/>
        <end position="117"/>
    </location>
</feature>
<feature type="compositionally biased region" description="Basic and acidic residues" evidence="1">
    <location>
        <begin position="1678"/>
        <end position="1702"/>
    </location>
</feature>
<feature type="compositionally biased region" description="Low complexity" evidence="1">
    <location>
        <begin position="162"/>
        <end position="260"/>
    </location>
</feature>